<dbReference type="Gene3D" id="3.30.1330.60">
    <property type="entry name" value="OmpA-like domain"/>
    <property type="match status" value="1"/>
</dbReference>
<dbReference type="Pfam" id="PF13488">
    <property type="entry name" value="Gly-zipper_Omp"/>
    <property type="match status" value="1"/>
</dbReference>
<dbReference type="CDD" id="cd07185">
    <property type="entry name" value="OmpA_C-like"/>
    <property type="match status" value="1"/>
</dbReference>
<comment type="caution">
    <text evidence="7">The sequence shown here is derived from an EMBL/GenBank/DDBJ whole genome shotgun (WGS) entry which is preliminary data.</text>
</comment>
<dbReference type="InterPro" id="IPR036737">
    <property type="entry name" value="OmpA-like_sf"/>
</dbReference>
<dbReference type="InterPro" id="IPR039567">
    <property type="entry name" value="Gly-zipper"/>
</dbReference>
<dbReference type="Proteomes" id="UP001254608">
    <property type="component" value="Unassembled WGS sequence"/>
</dbReference>
<proteinExistence type="predicted"/>
<evidence type="ECO:0000259" key="6">
    <source>
        <dbReference type="PROSITE" id="PS51123"/>
    </source>
</evidence>
<dbReference type="RefSeq" id="WP_311365749.1">
    <property type="nucleotide sequence ID" value="NZ_JAVRIC010000020.1"/>
</dbReference>
<dbReference type="InterPro" id="IPR006665">
    <property type="entry name" value="OmpA-like"/>
</dbReference>
<dbReference type="Pfam" id="PF00691">
    <property type="entry name" value="OmpA"/>
    <property type="match status" value="1"/>
</dbReference>
<feature type="domain" description="OmpA-like" evidence="6">
    <location>
        <begin position="104"/>
        <end position="221"/>
    </location>
</feature>
<gene>
    <name evidence="7" type="ORF">RM530_13355</name>
</gene>
<dbReference type="InterPro" id="IPR006664">
    <property type="entry name" value="OMP_bac"/>
</dbReference>
<dbReference type="PRINTS" id="PR01021">
    <property type="entry name" value="OMPADOMAIN"/>
</dbReference>
<dbReference type="PROSITE" id="PS51123">
    <property type="entry name" value="OMPA_2"/>
    <property type="match status" value="1"/>
</dbReference>
<comment type="subcellular location">
    <subcellularLocation>
        <location evidence="1">Cell outer membrane</location>
    </subcellularLocation>
</comment>
<keyword evidence="3" id="KW-0998">Cell outer membrane</keyword>
<evidence type="ECO:0000256" key="2">
    <source>
        <dbReference type="ARBA" id="ARBA00023136"/>
    </source>
</evidence>
<dbReference type="PANTHER" id="PTHR30329:SF21">
    <property type="entry name" value="LIPOPROTEIN YIAD-RELATED"/>
    <property type="match status" value="1"/>
</dbReference>
<evidence type="ECO:0000313" key="7">
    <source>
        <dbReference type="EMBL" id="MDT0498345.1"/>
    </source>
</evidence>
<evidence type="ECO:0000256" key="5">
    <source>
        <dbReference type="SAM" id="SignalP"/>
    </source>
</evidence>
<keyword evidence="5" id="KW-0732">Signal</keyword>
<sequence>MKMKTKTASLKAAVAGVAIISLAACATDNPNRSRNIGTGVGAVAGAVLGNSVSGARGAPWVGAAVGAIAGGAVGNYMDKQRAEMEQQLAKEAARDELHISEMSDGSLRVGVASDISFEFNKAELTPAALQTYGKIASVLQSYDSTVIHVVGHTDTSGSAEYNQSLSVQRAAAVGNYFAQMGVSAARIREEGRGEREPLVRTGDNVKEARNRRVDIVIKPVIEGRESEAWTPPPYLGG</sequence>
<feature type="signal peptide" evidence="5">
    <location>
        <begin position="1"/>
        <end position="26"/>
    </location>
</feature>
<dbReference type="PROSITE" id="PS51257">
    <property type="entry name" value="PROKAR_LIPOPROTEIN"/>
    <property type="match status" value="1"/>
</dbReference>
<organism evidence="7 8">
    <name type="scientific">Banduia mediterranea</name>
    <dbReference type="NCBI Taxonomy" id="3075609"/>
    <lineage>
        <taxon>Bacteria</taxon>
        <taxon>Pseudomonadati</taxon>
        <taxon>Pseudomonadota</taxon>
        <taxon>Gammaproteobacteria</taxon>
        <taxon>Nevskiales</taxon>
        <taxon>Algiphilaceae</taxon>
        <taxon>Banduia</taxon>
    </lineage>
</organism>
<protein>
    <submittedName>
        <fullName evidence="7">OmpA family protein</fullName>
    </submittedName>
</protein>
<name>A0ABU2WKE5_9GAMM</name>
<evidence type="ECO:0000313" key="8">
    <source>
        <dbReference type="Proteomes" id="UP001254608"/>
    </source>
</evidence>
<dbReference type="InterPro" id="IPR050330">
    <property type="entry name" value="Bact_OuterMem_StrucFunc"/>
</dbReference>
<dbReference type="PANTHER" id="PTHR30329">
    <property type="entry name" value="STATOR ELEMENT OF FLAGELLAR MOTOR COMPLEX"/>
    <property type="match status" value="1"/>
</dbReference>
<evidence type="ECO:0000256" key="1">
    <source>
        <dbReference type="ARBA" id="ARBA00004442"/>
    </source>
</evidence>
<feature type="chain" id="PRO_5047061191" evidence="5">
    <location>
        <begin position="27"/>
        <end position="237"/>
    </location>
</feature>
<reference evidence="7 8" key="1">
    <citation type="submission" date="2023-09" db="EMBL/GenBank/DDBJ databases">
        <authorList>
            <person name="Rey-Velasco X."/>
        </authorList>
    </citation>
    <scope>NUCLEOTIDE SEQUENCE [LARGE SCALE GENOMIC DNA]</scope>
    <source>
        <strain evidence="7 8">W345</strain>
    </source>
</reference>
<accession>A0ABU2WKE5</accession>
<evidence type="ECO:0000256" key="3">
    <source>
        <dbReference type="ARBA" id="ARBA00023237"/>
    </source>
</evidence>
<dbReference type="SUPFAM" id="SSF103088">
    <property type="entry name" value="OmpA-like"/>
    <property type="match status" value="1"/>
</dbReference>
<keyword evidence="2 4" id="KW-0472">Membrane</keyword>
<keyword evidence="8" id="KW-1185">Reference proteome</keyword>
<dbReference type="EMBL" id="JAVRIC010000020">
    <property type="protein sequence ID" value="MDT0498345.1"/>
    <property type="molecule type" value="Genomic_DNA"/>
</dbReference>
<evidence type="ECO:0000256" key="4">
    <source>
        <dbReference type="PROSITE-ProRule" id="PRU00473"/>
    </source>
</evidence>
<dbReference type="PRINTS" id="PR01023">
    <property type="entry name" value="NAFLGMOTY"/>
</dbReference>